<dbReference type="EMBL" id="JBHSOW010000121">
    <property type="protein sequence ID" value="MFC5653284.1"/>
    <property type="molecule type" value="Genomic_DNA"/>
</dbReference>
<dbReference type="Proteomes" id="UP001596047">
    <property type="component" value="Unassembled WGS sequence"/>
</dbReference>
<dbReference type="InterPro" id="IPR036514">
    <property type="entry name" value="SGNH_hydro_sf"/>
</dbReference>
<evidence type="ECO:0000259" key="1">
    <source>
        <dbReference type="Pfam" id="PF13472"/>
    </source>
</evidence>
<reference evidence="3" key="1">
    <citation type="journal article" date="2019" name="Int. J. Syst. Evol. Microbiol.">
        <title>The Global Catalogue of Microorganisms (GCM) 10K type strain sequencing project: providing services to taxonomists for standard genome sequencing and annotation.</title>
        <authorList>
            <consortium name="The Broad Institute Genomics Platform"/>
            <consortium name="The Broad Institute Genome Sequencing Center for Infectious Disease"/>
            <person name="Wu L."/>
            <person name="Ma J."/>
        </authorList>
    </citation>
    <scope>NUCLEOTIDE SEQUENCE [LARGE SCALE GENOMIC DNA]</scope>
    <source>
        <strain evidence="3">CGMCC 1.3240</strain>
    </source>
</reference>
<evidence type="ECO:0000313" key="3">
    <source>
        <dbReference type="Proteomes" id="UP001596047"/>
    </source>
</evidence>
<dbReference type="GO" id="GO:0016787">
    <property type="term" value="F:hydrolase activity"/>
    <property type="evidence" value="ECO:0007669"/>
    <property type="project" value="UniProtKB-KW"/>
</dbReference>
<dbReference type="RefSeq" id="WP_379191938.1">
    <property type="nucleotide sequence ID" value="NZ_JBHSOW010000121.1"/>
</dbReference>
<organism evidence="2 3">
    <name type="scientific">Paenibacillus solisilvae</name>
    <dbReference type="NCBI Taxonomy" id="2486751"/>
    <lineage>
        <taxon>Bacteria</taxon>
        <taxon>Bacillati</taxon>
        <taxon>Bacillota</taxon>
        <taxon>Bacilli</taxon>
        <taxon>Bacillales</taxon>
        <taxon>Paenibacillaceae</taxon>
        <taxon>Paenibacillus</taxon>
    </lineage>
</organism>
<accession>A0ABW0W995</accession>
<proteinExistence type="predicted"/>
<comment type="caution">
    <text evidence="2">The sequence shown here is derived from an EMBL/GenBank/DDBJ whole genome shotgun (WGS) entry which is preliminary data.</text>
</comment>
<keyword evidence="3" id="KW-1185">Reference proteome</keyword>
<feature type="domain" description="SGNH hydrolase-type esterase" evidence="1">
    <location>
        <begin position="91"/>
        <end position="190"/>
    </location>
</feature>
<dbReference type="Gene3D" id="3.40.50.1110">
    <property type="entry name" value="SGNH hydrolase"/>
    <property type="match status" value="1"/>
</dbReference>
<protein>
    <submittedName>
        <fullName evidence="2">SGNH/GDSL hydrolase family protein</fullName>
    </submittedName>
</protein>
<evidence type="ECO:0000313" key="2">
    <source>
        <dbReference type="EMBL" id="MFC5653284.1"/>
    </source>
</evidence>
<gene>
    <name evidence="2" type="ORF">ACFPYJ_30060</name>
</gene>
<name>A0ABW0W995_9BACL</name>
<dbReference type="SUPFAM" id="SSF52266">
    <property type="entry name" value="SGNH hydrolase"/>
    <property type="match status" value="1"/>
</dbReference>
<keyword evidence="2" id="KW-0378">Hydrolase</keyword>
<sequence length="204" mass="23261">MPQLERYEWCDFWWEEATSQDKPRVLLIGDSIARAYRPHVSKLLQGVAYTDMLATSKAVDNPCIFRELDYIISHREDFTYKVIHVNNGLHGFHLTAAVYERHYDQMIGHLLEHSQSAKIIIALTTPKTISGDPKQLDPEINDKVKERNRATERLAAKYNLEIVDLYTPMLGASEYRVADGYHYNAAGEQAQAEIVAGAIKQSLL</sequence>
<dbReference type="InterPro" id="IPR013830">
    <property type="entry name" value="SGNH_hydro"/>
</dbReference>
<dbReference type="Pfam" id="PF13472">
    <property type="entry name" value="Lipase_GDSL_2"/>
    <property type="match status" value="1"/>
</dbReference>